<protein>
    <recommendedName>
        <fullName evidence="1">Reverse transcriptase domain-containing protein</fullName>
    </recommendedName>
</protein>
<name>A0A803Q0R6_CANSA</name>
<dbReference type="AlphaFoldDB" id="A0A803Q0R6"/>
<dbReference type="CDD" id="cd01650">
    <property type="entry name" value="RT_nLTR_like"/>
    <property type="match status" value="1"/>
</dbReference>
<dbReference type="Gramene" id="evm.model.06.97">
    <property type="protein sequence ID" value="cds.evm.model.06.97"/>
    <property type="gene ID" value="evm.TU.06.97"/>
</dbReference>
<evidence type="ECO:0000259" key="1">
    <source>
        <dbReference type="Pfam" id="PF00078"/>
    </source>
</evidence>
<feature type="domain" description="Reverse transcriptase" evidence="1">
    <location>
        <begin position="350"/>
        <end position="467"/>
    </location>
</feature>
<dbReference type="Proteomes" id="UP000596661">
    <property type="component" value="Chromosome 6"/>
</dbReference>
<reference evidence="2" key="1">
    <citation type="submission" date="2018-11" db="EMBL/GenBank/DDBJ databases">
        <authorList>
            <person name="Grassa J C."/>
        </authorList>
    </citation>
    <scope>NUCLEOTIDE SEQUENCE [LARGE SCALE GENOMIC DNA]</scope>
</reference>
<dbReference type="EMBL" id="UZAU01000553">
    <property type="status" value="NOT_ANNOTATED_CDS"/>
    <property type="molecule type" value="Genomic_DNA"/>
</dbReference>
<dbReference type="PANTHER" id="PTHR31635">
    <property type="entry name" value="REVERSE TRANSCRIPTASE DOMAIN-CONTAINING PROTEIN-RELATED"/>
    <property type="match status" value="1"/>
</dbReference>
<sequence>MSYSSHSQLVLGWNLIHLIPQILRTWAKNRKKVAGLKERLDWCFINHVWRDTLAWPKLTHLDYYGSDHRVLLANIDFNPTQPVQAPRKTRFEQFWLKDKECAEIISSSWCHNSDTDSATQLVSSLSDCANNLQQWHSRKFGKMKQDIKHAQQVVHGLNTAVNSDPDFHSKIHSAETILDELLVNEEQYWQQRSRVDWLQSGDRNTKFFHSKASARHSNNRIKALMDDHGHTVTTKDGISQLVTDYFQQLFTASNEDHWALTHVLSTIPTTISDEQNEFLSKEFTVSDVTAALKTIGSDKSPGLDGMSAMFYHHNWDIVGDLVTKVVLDVLNHGATPEAFNKTLITLIPKIKKPKTMKDFRPISLCNVTYKIISKMLVLRFKEVLHSVISETQSAFLSNRLITDNILVAFEMVHSLKHRTRGSKGFAAFKLDMSKAFDRVEWSFIAAVMRKMGFNVKWISLIMTCLHTNSFSFLINGEVLGSVKPRRIAARRSPLSLSL</sequence>
<proteinExistence type="predicted"/>
<dbReference type="SUPFAM" id="SSF56672">
    <property type="entry name" value="DNA/RNA polymerases"/>
    <property type="match status" value="1"/>
</dbReference>
<dbReference type="InterPro" id="IPR000477">
    <property type="entry name" value="RT_dom"/>
</dbReference>
<dbReference type="OMA" id="WDANIAV"/>
<evidence type="ECO:0000313" key="2">
    <source>
        <dbReference type="EnsemblPlants" id="cds.evm.model.06.97"/>
    </source>
</evidence>
<reference evidence="2" key="2">
    <citation type="submission" date="2021-03" db="UniProtKB">
        <authorList>
            <consortium name="EnsemblPlants"/>
        </authorList>
    </citation>
    <scope>IDENTIFICATION</scope>
</reference>
<evidence type="ECO:0000313" key="3">
    <source>
        <dbReference type="Proteomes" id="UP000596661"/>
    </source>
</evidence>
<dbReference type="PANTHER" id="PTHR31635:SF196">
    <property type="entry name" value="REVERSE TRANSCRIPTASE DOMAIN-CONTAINING PROTEIN-RELATED"/>
    <property type="match status" value="1"/>
</dbReference>
<dbReference type="Pfam" id="PF00078">
    <property type="entry name" value="RVT_1"/>
    <property type="match status" value="1"/>
</dbReference>
<organism evidence="2 3">
    <name type="scientific">Cannabis sativa</name>
    <name type="common">Hemp</name>
    <name type="synonym">Marijuana</name>
    <dbReference type="NCBI Taxonomy" id="3483"/>
    <lineage>
        <taxon>Eukaryota</taxon>
        <taxon>Viridiplantae</taxon>
        <taxon>Streptophyta</taxon>
        <taxon>Embryophyta</taxon>
        <taxon>Tracheophyta</taxon>
        <taxon>Spermatophyta</taxon>
        <taxon>Magnoliopsida</taxon>
        <taxon>eudicotyledons</taxon>
        <taxon>Gunneridae</taxon>
        <taxon>Pentapetalae</taxon>
        <taxon>rosids</taxon>
        <taxon>fabids</taxon>
        <taxon>Rosales</taxon>
        <taxon>Cannabaceae</taxon>
        <taxon>Cannabis</taxon>
    </lineage>
</organism>
<dbReference type="InterPro" id="IPR043502">
    <property type="entry name" value="DNA/RNA_pol_sf"/>
</dbReference>
<dbReference type="EnsemblPlants" id="evm.model.06.97">
    <property type="protein sequence ID" value="cds.evm.model.06.97"/>
    <property type="gene ID" value="evm.TU.06.97"/>
</dbReference>
<accession>A0A803Q0R6</accession>
<keyword evidence="3" id="KW-1185">Reference proteome</keyword>